<protein>
    <submittedName>
        <fullName evidence="1">Uncharacterized protein</fullName>
    </submittedName>
</protein>
<sequence>SKNDECLVGWYGTEWLLASPTYDLHVGYLNAGWYKLGNATIFRNVRVPQGKLIQSARITYTAFSDAQRDDVNSYIHGELNPHPLPFSTYEDYAARVRTDARIAWDAIPHWTHKQEYKTPDLKAIIQEIVNLPEWEEGDDICIFWHDHDDRTTHEIETYRNAYPYFTDPLLAPVLTIHWLEDPLMESYTIGGDSYFPLGPGRRGCETFMVKEEFELRWIDLNLKTWLSLAHVRASVYLCGAPGEPVGDYLSYSLDENWPWRWPGQTYRVRFKMTPYILKPGTVYILVVSQIPLIA</sequence>
<feature type="non-terminal residue" evidence="1">
    <location>
        <position position="294"/>
    </location>
</feature>
<feature type="non-terminal residue" evidence="1">
    <location>
        <position position="1"/>
    </location>
</feature>
<name>X1G8V6_9ZZZZ</name>
<accession>X1G8V6</accession>
<dbReference type="EMBL" id="BARU01018258">
    <property type="protein sequence ID" value="GAH54356.1"/>
    <property type="molecule type" value="Genomic_DNA"/>
</dbReference>
<organism evidence="1">
    <name type="scientific">marine sediment metagenome</name>
    <dbReference type="NCBI Taxonomy" id="412755"/>
    <lineage>
        <taxon>unclassified sequences</taxon>
        <taxon>metagenomes</taxon>
        <taxon>ecological metagenomes</taxon>
    </lineage>
</organism>
<dbReference type="AlphaFoldDB" id="X1G8V6"/>
<evidence type="ECO:0000313" key="1">
    <source>
        <dbReference type="EMBL" id="GAH54356.1"/>
    </source>
</evidence>
<proteinExistence type="predicted"/>
<gene>
    <name evidence="1" type="ORF">S03H2_30195</name>
</gene>
<comment type="caution">
    <text evidence="1">The sequence shown here is derived from an EMBL/GenBank/DDBJ whole genome shotgun (WGS) entry which is preliminary data.</text>
</comment>
<reference evidence="1" key="1">
    <citation type="journal article" date="2014" name="Front. Microbiol.">
        <title>High frequency of phylogenetically diverse reductive dehalogenase-homologous genes in deep subseafloor sedimentary metagenomes.</title>
        <authorList>
            <person name="Kawai M."/>
            <person name="Futagami T."/>
            <person name="Toyoda A."/>
            <person name="Takaki Y."/>
            <person name="Nishi S."/>
            <person name="Hori S."/>
            <person name="Arai W."/>
            <person name="Tsubouchi T."/>
            <person name="Morono Y."/>
            <person name="Uchiyama I."/>
            <person name="Ito T."/>
            <person name="Fujiyama A."/>
            <person name="Inagaki F."/>
            <person name="Takami H."/>
        </authorList>
    </citation>
    <scope>NUCLEOTIDE SEQUENCE</scope>
    <source>
        <strain evidence="1">Expedition CK06-06</strain>
    </source>
</reference>